<evidence type="ECO:0000313" key="2">
    <source>
        <dbReference type="EMBL" id="HCO70253.1"/>
    </source>
</evidence>
<evidence type="ECO:0000313" key="3">
    <source>
        <dbReference type="Proteomes" id="UP000264215"/>
    </source>
</evidence>
<feature type="transmembrane region" description="Helical" evidence="1">
    <location>
        <begin position="15"/>
        <end position="38"/>
    </location>
</feature>
<reference evidence="2 3" key="1">
    <citation type="journal article" date="2018" name="Nat. Biotechnol.">
        <title>A standardized bacterial taxonomy based on genome phylogeny substantially revises the tree of life.</title>
        <authorList>
            <person name="Parks D.H."/>
            <person name="Chuvochina M."/>
            <person name="Waite D.W."/>
            <person name="Rinke C."/>
            <person name="Skarshewski A."/>
            <person name="Chaumeil P.A."/>
            <person name="Hugenholtz P."/>
        </authorList>
    </citation>
    <scope>NUCLEOTIDE SEQUENCE [LARGE SCALE GENOMIC DNA]</scope>
    <source>
        <strain evidence="2">UBA9905</strain>
    </source>
</reference>
<name>A0A3D3TP61_9BACT</name>
<protein>
    <submittedName>
        <fullName evidence="2">Uncharacterized protein</fullName>
    </submittedName>
</protein>
<proteinExistence type="predicted"/>
<sequence length="75" mass="8951">MGTASLLSELAFNAYFLHTILVIASWVFIWAAVEMFFFNRRRLKNRKHRLQWIYFAEISAIKNVSGENLDKQWIE</sequence>
<accession>A0A3D3TP61</accession>
<keyword evidence="1" id="KW-0812">Transmembrane</keyword>
<dbReference type="AlphaFoldDB" id="A0A3D3TP61"/>
<evidence type="ECO:0000256" key="1">
    <source>
        <dbReference type="SAM" id="Phobius"/>
    </source>
</evidence>
<keyword evidence="1" id="KW-0472">Membrane</keyword>
<gene>
    <name evidence="2" type="ORF">DIT26_06725</name>
</gene>
<keyword evidence="1" id="KW-1133">Transmembrane helix</keyword>
<organism evidence="2 3">
    <name type="scientific">Mesotoga infera</name>
    <dbReference type="NCBI Taxonomy" id="1236046"/>
    <lineage>
        <taxon>Bacteria</taxon>
        <taxon>Thermotogati</taxon>
        <taxon>Thermotogota</taxon>
        <taxon>Thermotogae</taxon>
        <taxon>Kosmotogales</taxon>
        <taxon>Kosmotogaceae</taxon>
        <taxon>Mesotoga</taxon>
    </lineage>
</organism>
<dbReference type="EMBL" id="DQBS01000153">
    <property type="protein sequence ID" value="HCO70253.1"/>
    <property type="molecule type" value="Genomic_DNA"/>
</dbReference>
<comment type="caution">
    <text evidence="2">The sequence shown here is derived from an EMBL/GenBank/DDBJ whole genome shotgun (WGS) entry which is preliminary data.</text>
</comment>
<dbReference type="Proteomes" id="UP000264215">
    <property type="component" value="Unassembled WGS sequence"/>
</dbReference>